<dbReference type="PROSITE" id="PS01136">
    <property type="entry name" value="UPF0034"/>
    <property type="match status" value="1"/>
</dbReference>
<dbReference type="CDD" id="cd02801">
    <property type="entry name" value="DUS_like_FMN"/>
    <property type="match status" value="1"/>
</dbReference>
<evidence type="ECO:0000259" key="8">
    <source>
        <dbReference type="Pfam" id="PF01207"/>
    </source>
</evidence>
<keyword evidence="10" id="KW-1185">Reference proteome</keyword>
<evidence type="ECO:0000256" key="1">
    <source>
        <dbReference type="ARBA" id="ARBA00001917"/>
    </source>
</evidence>
<evidence type="ECO:0000256" key="7">
    <source>
        <dbReference type="SAM" id="MobiDB-lite"/>
    </source>
</evidence>
<dbReference type="InterPro" id="IPR035587">
    <property type="entry name" value="DUS-like_FMN-bd"/>
</dbReference>
<keyword evidence="2" id="KW-0285">Flavoprotein</keyword>
<dbReference type="PANTHER" id="PTHR45846">
    <property type="entry name" value="TRNA-DIHYDROURIDINE(47) SYNTHASE [NAD(P)(+)]-LIKE"/>
    <property type="match status" value="1"/>
</dbReference>
<dbReference type="EMBL" id="BAABCP010000002">
    <property type="protein sequence ID" value="GAA3949101.1"/>
    <property type="molecule type" value="Genomic_DNA"/>
</dbReference>
<feature type="region of interest" description="Disordered" evidence="7">
    <location>
        <begin position="350"/>
        <end position="370"/>
    </location>
</feature>
<organism evidence="9 10">
    <name type="scientific">Microbacterium soli</name>
    <dbReference type="NCBI Taxonomy" id="446075"/>
    <lineage>
        <taxon>Bacteria</taxon>
        <taxon>Bacillati</taxon>
        <taxon>Actinomycetota</taxon>
        <taxon>Actinomycetes</taxon>
        <taxon>Micrococcales</taxon>
        <taxon>Microbacteriaceae</taxon>
        <taxon>Microbacterium</taxon>
    </lineage>
</organism>
<evidence type="ECO:0000256" key="6">
    <source>
        <dbReference type="ARBA" id="ARBA00023002"/>
    </source>
</evidence>
<keyword evidence="4" id="KW-0819">tRNA processing</keyword>
<protein>
    <submittedName>
        <fullName evidence="9">tRNA dihydrouridine synthase DusB</fullName>
    </submittedName>
</protein>
<keyword evidence="6" id="KW-0560">Oxidoreductase</keyword>
<dbReference type="Pfam" id="PF01207">
    <property type="entry name" value="Dus"/>
    <property type="match status" value="1"/>
</dbReference>
<dbReference type="NCBIfam" id="TIGR00737">
    <property type="entry name" value="nifR3_yhdG"/>
    <property type="match status" value="1"/>
</dbReference>
<evidence type="ECO:0000256" key="4">
    <source>
        <dbReference type="ARBA" id="ARBA00022694"/>
    </source>
</evidence>
<comment type="cofactor">
    <cofactor evidence="1">
        <name>FMN</name>
        <dbReference type="ChEBI" id="CHEBI:58210"/>
    </cofactor>
</comment>
<sequence length="399" mass="42839">MTLATDLPPRTAAASALRIGPIDLDVPVVLAPMAGITNAAFRRLCREYGAGLYVSEMITSRALVERNAITMRLIQHHESEEIRSVQLYGVDPATIAEAVRIIVAEDRADHIDLNFGCPVPKVTRKGGGAALPWKTSLFADIVSRAVRAAGDLPLTVKMRKGIDRDHLTFLDAARAAEDAGAAAVALHARTASEYYSGHADWDAIGELKQAVTSIPVLGNGDIWSAEDARRMMAQTGCDGVVVGRGCLGRPWLFGELSQALRPADASTAAGDGHFEKVDATLQFVARAFRRHAELLVEFFEDEDRGCKDVRKHVAWYFKGYPVGGELRGALARASTLQEIDDLLGTLGDAPYPGAGAEGQRGRAGSPKRTALPEGWLQSREIDQGISVMMRGAEIENSGG</sequence>
<keyword evidence="3" id="KW-0288">FMN</keyword>
<keyword evidence="5" id="KW-0521">NADP</keyword>
<dbReference type="PANTHER" id="PTHR45846:SF1">
    <property type="entry name" value="TRNA-DIHYDROURIDINE(47) SYNTHASE [NAD(P)(+)]-LIKE"/>
    <property type="match status" value="1"/>
</dbReference>
<evidence type="ECO:0000313" key="10">
    <source>
        <dbReference type="Proteomes" id="UP001501591"/>
    </source>
</evidence>
<gene>
    <name evidence="9" type="primary">dusB</name>
    <name evidence="9" type="ORF">GCM10022383_28590</name>
</gene>
<accession>A0ABP7NKA5</accession>
<dbReference type="Proteomes" id="UP001501591">
    <property type="component" value="Unassembled WGS sequence"/>
</dbReference>
<dbReference type="Gene3D" id="3.20.20.70">
    <property type="entry name" value="Aldolase class I"/>
    <property type="match status" value="1"/>
</dbReference>
<reference evidence="10" key="1">
    <citation type="journal article" date="2019" name="Int. J. Syst. Evol. Microbiol.">
        <title>The Global Catalogue of Microorganisms (GCM) 10K type strain sequencing project: providing services to taxonomists for standard genome sequencing and annotation.</title>
        <authorList>
            <consortium name="The Broad Institute Genomics Platform"/>
            <consortium name="The Broad Institute Genome Sequencing Center for Infectious Disease"/>
            <person name="Wu L."/>
            <person name="Ma J."/>
        </authorList>
    </citation>
    <scope>NUCLEOTIDE SEQUENCE [LARGE SCALE GENOMIC DNA]</scope>
    <source>
        <strain evidence="10">JCM 17024</strain>
    </source>
</reference>
<evidence type="ECO:0000256" key="3">
    <source>
        <dbReference type="ARBA" id="ARBA00022643"/>
    </source>
</evidence>
<name>A0ABP7NKA5_9MICO</name>
<dbReference type="InterPro" id="IPR013785">
    <property type="entry name" value="Aldolase_TIM"/>
</dbReference>
<dbReference type="InterPro" id="IPR004652">
    <property type="entry name" value="DusB-like"/>
</dbReference>
<evidence type="ECO:0000313" key="9">
    <source>
        <dbReference type="EMBL" id="GAA3949101.1"/>
    </source>
</evidence>
<feature type="domain" description="DUS-like FMN-binding" evidence="8">
    <location>
        <begin position="30"/>
        <end position="340"/>
    </location>
</feature>
<proteinExistence type="predicted"/>
<dbReference type="InterPro" id="IPR024036">
    <property type="entry name" value="tRNA-dHydroUridine_Synthase_C"/>
</dbReference>
<dbReference type="InterPro" id="IPR018517">
    <property type="entry name" value="tRNA_hU_synthase_CS"/>
</dbReference>
<dbReference type="Gene3D" id="1.10.1200.80">
    <property type="entry name" value="Putative flavin oxidoreducatase, domain 2"/>
    <property type="match status" value="1"/>
</dbReference>
<evidence type="ECO:0000256" key="2">
    <source>
        <dbReference type="ARBA" id="ARBA00022630"/>
    </source>
</evidence>
<comment type="caution">
    <text evidence="9">The sequence shown here is derived from an EMBL/GenBank/DDBJ whole genome shotgun (WGS) entry which is preliminary data.</text>
</comment>
<evidence type="ECO:0000256" key="5">
    <source>
        <dbReference type="ARBA" id="ARBA00022857"/>
    </source>
</evidence>
<dbReference type="SUPFAM" id="SSF51395">
    <property type="entry name" value="FMN-linked oxidoreductases"/>
    <property type="match status" value="1"/>
</dbReference>
<dbReference type="RefSeq" id="WP_344820389.1">
    <property type="nucleotide sequence ID" value="NZ_BAABCP010000002.1"/>
</dbReference>